<keyword evidence="15" id="KW-1185">Reference proteome</keyword>
<evidence type="ECO:0000313" key="14">
    <source>
        <dbReference type="EMBL" id="MDF1585100.1"/>
    </source>
</evidence>
<feature type="transmembrane region" description="Helical" evidence="12">
    <location>
        <begin position="151"/>
        <end position="173"/>
    </location>
</feature>
<keyword evidence="10 12" id="KW-1133">Transmembrane helix</keyword>
<organism evidence="14 15">
    <name type="scientific">Marinimicrococcus flavescens</name>
    <dbReference type="NCBI Taxonomy" id="3031815"/>
    <lineage>
        <taxon>Bacteria</taxon>
        <taxon>Pseudomonadati</taxon>
        <taxon>Pseudomonadota</taxon>
        <taxon>Alphaproteobacteria</taxon>
        <taxon>Geminicoccales</taxon>
        <taxon>Geminicoccaceae</taxon>
        <taxon>Marinimicrococcus</taxon>
    </lineage>
</organism>
<feature type="transmembrane region" description="Helical" evidence="12">
    <location>
        <begin position="612"/>
        <end position="630"/>
    </location>
</feature>
<proteinExistence type="inferred from homology"/>
<evidence type="ECO:0000256" key="10">
    <source>
        <dbReference type="ARBA" id="ARBA00022989"/>
    </source>
</evidence>
<feature type="transmembrane region" description="Helical" evidence="12">
    <location>
        <begin position="185"/>
        <end position="210"/>
    </location>
</feature>
<dbReference type="Gene3D" id="3.90.550.10">
    <property type="entry name" value="Spore Coat Polysaccharide Biosynthesis Protein SpsA, Chain A"/>
    <property type="match status" value="1"/>
</dbReference>
<evidence type="ECO:0000256" key="5">
    <source>
        <dbReference type="ARBA" id="ARBA00022475"/>
    </source>
</evidence>
<dbReference type="SUPFAM" id="SSF53448">
    <property type="entry name" value="Nucleotide-diphospho-sugar transferases"/>
    <property type="match status" value="1"/>
</dbReference>
<evidence type="ECO:0000256" key="11">
    <source>
        <dbReference type="ARBA" id="ARBA00023136"/>
    </source>
</evidence>
<evidence type="ECO:0000259" key="13">
    <source>
        <dbReference type="Pfam" id="PF13632"/>
    </source>
</evidence>
<evidence type="ECO:0000256" key="4">
    <source>
        <dbReference type="ARBA" id="ARBA00020585"/>
    </source>
</evidence>
<dbReference type="NCBIfam" id="NF003962">
    <property type="entry name" value="PRK05454.2-5"/>
    <property type="match status" value="1"/>
</dbReference>
<dbReference type="CDD" id="cd04191">
    <property type="entry name" value="Glucan_BSP_MdoH"/>
    <property type="match status" value="1"/>
</dbReference>
<evidence type="ECO:0000256" key="2">
    <source>
        <dbReference type="ARBA" id="ARBA00005001"/>
    </source>
</evidence>
<feature type="domain" description="Glycosyltransferase 2-like" evidence="13">
    <location>
        <begin position="332"/>
        <end position="522"/>
    </location>
</feature>
<evidence type="ECO:0000256" key="1">
    <source>
        <dbReference type="ARBA" id="ARBA00004429"/>
    </source>
</evidence>
<dbReference type="EMBL" id="JARGEQ010000008">
    <property type="protein sequence ID" value="MDF1585100.1"/>
    <property type="molecule type" value="Genomic_DNA"/>
</dbReference>
<dbReference type="NCBIfam" id="NF003958">
    <property type="entry name" value="PRK05454.2-1"/>
    <property type="match status" value="1"/>
</dbReference>
<keyword evidence="8 14" id="KW-0808">Transferase</keyword>
<dbReference type="InterPro" id="IPR050321">
    <property type="entry name" value="Glycosyltr_2/OpgH_subfam"/>
</dbReference>
<dbReference type="InterPro" id="IPR029044">
    <property type="entry name" value="Nucleotide-diphossugar_trans"/>
</dbReference>
<keyword evidence="9 12" id="KW-0812">Transmembrane</keyword>
<dbReference type="PANTHER" id="PTHR43867">
    <property type="entry name" value="CELLULOSE SYNTHASE CATALYTIC SUBUNIT A [UDP-FORMING]"/>
    <property type="match status" value="1"/>
</dbReference>
<feature type="transmembrane region" description="Helical" evidence="12">
    <location>
        <begin position="503"/>
        <end position="525"/>
    </location>
</feature>
<comment type="subcellular location">
    <subcellularLocation>
        <location evidence="1">Cell inner membrane</location>
        <topology evidence="1">Multi-pass membrane protein</topology>
    </subcellularLocation>
</comment>
<comment type="pathway">
    <text evidence="2">Glycan metabolism; osmoregulated periplasmic glucan (OPG) biosynthesis.</text>
</comment>
<evidence type="ECO:0000256" key="7">
    <source>
        <dbReference type="ARBA" id="ARBA00022676"/>
    </source>
</evidence>
<dbReference type="Pfam" id="PF13632">
    <property type="entry name" value="Glyco_trans_2_3"/>
    <property type="match status" value="1"/>
</dbReference>
<comment type="caution">
    <text evidence="14">The sequence shown here is derived from an EMBL/GenBank/DDBJ whole genome shotgun (WGS) entry which is preliminary data.</text>
</comment>
<evidence type="ECO:0000313" key="15">
    <source>
        <dbReference type="Proteomes" id="UP001301140"/>
    </source>
</evidence>
<accession>A0AAP3UXQ0</accession>
<comment type="similarity">
    <text evidence="3">Belongs to the glycosyltransferase 2 family. OpgH subfamily.</text>
</comment>
<dbReference type="PANTHER" id="PTHR43867:SF5">
    <property type="entry name" value="GLUCANS BIOSYNTHESIS GLUCOSYLTRANSFERASE H"/>
    <property type="match status" value="1"/>
</dbReference>
<keyword evidence="11 12" id="KW-0472">Membrane</keyword>
<feature type="transmembrane region" description="Helical" evidence="12">
    <location>
        <begin position="545"/>
        <end position="568"/>
    </location>
</feature>
<sequence length="840" mass="92902">MAVSTREGGEPVLGRVARCWAAAQGRARAYLVAAGLEPSAAADNAAALTGRAAERGEPETREEAARRVLQDARRMLTLDPAALEARDGRLTPHQIPSSIRRQSLLPALRWRRGRWLPRPVLIPRQHEEKRIGASARPTDVRPGPTARRRRSAFLVLILLTTVWTVLTFAQILASNGLSVLDLAHIAIFSLLALWLAQSFWTLSAGFVVMLQRWWKGTAPTALPDPGEAAGRVAIVMPIYNEGTERVFAGLKAMWQDLRRTAPEDRRCDLVILSDTTDPDVWLAEVEAWRQLRQEVGDVDRVFYRRRDRNIARKTGNIEDFLTRFGANYAYMLVLDADSLMTARAMLELVRRMDENPRVGLIQAPPKLVRGRTLFARVLQAAGELYGPLAAAGIGFWARGEGNYWGHNAIIRVRPFIELCGLPNLPGRAPFGGPILSHDFVEAALMRRGGWQVWIADDLDGSYEEPPPTIEDFGTRDRRWCQGNLQHGRVLFARHLHWVSRLHLAIGIMAYVTSPLWLIFLVLSALQAWELTHTQPLYFAEGWPFPVFPVSVSFEATLLLLATLGMLFVPKFLGLAVALLDAPRRRRLGGAARVVGSMLIETLYSALVAPVMMLMHTWFVLTILMGGAIEWKPQRRDAGSGNVAAAVASFFWPTVIGIAAAFGVWHATPLLFLWLVPVLAGLILAVPLALLGASEKAGQRLAAAGLLRISEEAMPPAVMWELAGMRPAGTGPSTLERLVRAVMEPQANALHLQLLRAFRTSPPLPPAERRLLERKAIYLGPALLEKAERRALLEDTEMLERLHLEAWLHWPDSEPQLVAALGPRVEAALADPQSGPVTAVA</sequence>
<feature type="transmembrane region" description="Helical" evidence="12">
    <location>
        <begin position="642"/>
        <end position="664"/>
    </location>
</feature>
<protein>
    <recommendedName>
        <fullName evidence="4">Glucans biosynthesis glucosyltransferase H</fullName>
    </recommendedName>
</protein>
<keyword evidence="5" id="KW-1003">Cell membrane</keyword>
<name>A0AAP3UXQ0_9PROT</name>
<evidence type="ECO:0000256" key="3">
    <source>
        <dbReference type="ARBA" id="ARBA00009337"/>
    </source>
</evidence>
<feature type="transmembrane region" description="Helical" evidence="12">
    <location>
        <begin position="670"/>
        <end position="690"/>
    </location>
</feature>
<gene>
    <name evidence="14" type="primary">mdoH</name>
    <name evidence="14" type="ORF">PZ740_01720</name>
</gene>
<evidence type="ECO:0000256" key="8">
    <source>
        <dbReference type="ARBA" id="ARBA00022679"/>
    </source>
</evidence>
<keyword evidence="6" id="KW-0997">Cell inner membrane</keyword>
<evidence type="ECO:0000256" key="9">
    <source>
        <dbReference type="ARBA" id="ARBA00022692"/>
    </source>
</evidence>
<dbReference type="GO" id="GO:0005886">
    <property type="term" value="C:plasma membrane"/>
    <property type="evidence" value="ECO:0007669"/>
    <property type="project" value="UniProtKB-SubCell"/>
</dbReference>
<evidence type="ECO:0000256" key="12">
    <source>
        <dbReference type="SAM" id="Phobius"/>
    </source>
</evidence>
<keyword evidence="7 14" id="KW-0328">Glycosyltransferase</keyword>
<dbReference type="GO" id="GO:0016758">
    <property type="term" value="F:hexosyltransferase activity"/>
    <property type="evidence" value="ECO:0007669"/>
    <property type="project" value="TreeGrafter"/>
</dbReference>
<evidence type="ECO:0000256" key="6">
    <source>
        <dbReference type="ARBA" id="ARBA00022519"/>
    </source>
</evidence>
<reference evidence="14 15" key="1">
    <citation type="submission" date="2023-03" db="EMBL/GenBank/DDBJ databases">
        <title>YIM 152171 draft genome.</title>
        <authorList>
            <person name="Yang Z."/>
        </authorList>
    </citation>
    <scope>NUCLEOTIDE SEQUENCE [LARGE SCALE GENOMIC DNA]</scope>
    <source>
        <strain evidence="14 15">YIM 152171</strain>
    </source>
</reference>
<dbReference type="AlphaFoldDB" id="A0AAP3UXQ0"/>
<dbReference type="InterPro" id="IPR001173">
    <property type="entry name" value="Glyco_trans_2-like"/>
</dbReference>
<dbReference type="Proteomes" id="UP001301140">
    <property type="component" value="Unassembled WGS sequence"/>
</dbReference>
<dbReference type="RefSeq" id="WP_327787511.1">
    <property type="nucleotide sequence ID" value="NZ_JARGEQ010000008.1"/>
</dbReference>